<dbReference type="InterPro" id="IPR008538">
    <property type="entry name" value="Uma2"/>
</dbReference>
<proteinExistence type="predicted"/>
<sequence length="114" mass="12580">MVRDGFRTRYNNANLAVVAPQRLIGPPDLVVEIASPSTAVFDRDPAQGKRGAYARIGVSEYWLVEPHARTIEVLVLTGAAYQSLGVFRGEEPLHSHVLPGEAPWAARFFPHGFR</sequence>
<dbReference type="RefSeq" id="WP_097642185.1">
    <property type="nucleotide sequence ID" value="NZ_NQWI01000002.1"/>
</dbReference>
<accession>A0A2A6RPG8</accession>
<evidence type="ECO:0000259" key="1">
    <source>
        <dbReference type="Pfam" id="PF05685"/>
    </source>
</evidence>
<dbReference type="AlphaFoldDB" id="A0A2A6RPG8"/>
<dbReference type="PANTHER" id="PTHR34107">
    <property type="entry name" value="SLL0198 PROTEIN-RELATED"/>
    <property type="match status" value="1"/>
</dbReference>
<evidence type="ECO:0000313" key="3">
    <source>
        <dbReference type="Proteomes" id="UP000220527"/>
    </source>
</evidence>
<name>A0A2A6RPG8_9CHLR</name>
<dbReference type="PANTHER" id="PTHR34107:SF4">
    <property type="entry name" value="SLL1222 PROTEIN"/>
    <property type="match status" value="1"/>
</dbReference>
<comment type="caution">
    <text evidence="2">The sequence shown here is derived from an EMBL/GenBank/DDBJ whole genome shotgun (WGS) entry which is preliminary data.</text>
</comment>
<dbReference type="OrthoDB" id="9808428at2"/>
<dbReference type="InterPro" id="IPR011335">
    <property type="entry name" value="Restrct_endonuc-II-like"/>
</dbReference>
<dbReference type="CDD" id="cd06260">
    <property type="entry name" value="DUF820-like"/>
    <property type="match status" value="1"/>
</dbReference>
<keyword evidence="3" id="KW-1185">Reference proteome</keyword>
<dbReference type="InterPro" id="IPR012296">
    <property type="entry name" value="Nuclease_put_TT1808"/>
</dbReference>
<evidence type="ECO:0000313" key="2">
    <source>
        <dbReference type="EMBL" id="PDW04947.1"/>
    </source>
</evidence>
<dbReference type="Pfam" id="PF05685">
    <property type="entry name" value="Uma2"/>
    <property type="match status" value="1"/>
</dbReference>
<feature type="domain" description="Putative restriction endonuclease" evidence="1">
    <location>
        <begin position="22"/>
        <end position="100"/>
    </location>
</feature>
<dbReference type="SUPFAM" id="SSF52980">
    <property type="entry name" value="Restriction endonuclease-like"/>
    <property type="match status" value="1"/>
</dbReference>
<organism evidence="2 3">
    <name type="scientific">Candidatus Viridilinea mediisalina</name>
    <dbReference type="NCBI Taxonomy" id="2024553"/>
    <lineage>
        <taxon>Bacteria</taxon>
        <taxon>Bacillati</taxon>
        <taxon>Chloroflexota</taxon>
        <taxon>Chloroflexia</taxon>
        <taxon>Chloroflexales</taxon>
        <taxon>Chloroflexineae</taxon>
        <taxon>Oscillochloridaceae</taxon>
        <taxon>Candidatus Viridilinea</taxon>
    </lineage>
</organism>
<dbReference type="Proteomes" id="UP000220527">
    <property type="component" value="Unassembled WGS sequence"/>
</dbReference>
<reference evidence="3" key="1">
    <citation type="submission" date="2017-08" db="EMBL/GenBank/DDBJ databases">
        <authorList>
            <person name="Grouzdev D.S."/>
            <person name="Gaisin V.A."/>
            <person name="Rysina M.S."/>
            <person name="Gorlenko V.M."/>
        </authorList>
    </citation>
    <scope>NUCLEOTIDE SEQUENCE [LARGE SCALE GENOMIC DNA]</scope>
    <source>
        <strain evidence="3">Kir15-3F</strain>
    </source>
</reference>
<gene>
    <name evidence="2" type="ORF">CJ255_00785</name>
</gene>
<dbReference type="EMBL" id="NQWI01000002">
    <property type="protein sequence ID" value="PDW04947.1"/>
    <property type="molecule type" value="Genomic_DNA"/>
</dbReference>
<protein>
    <recommendedName>
        <fullName evidence="1">Putative restriction endonuclease domain-containing protein</fullName>
    </recommendedName>
</protein>
<dbReference type="Gene3D" id="3.90.1570.10">
    <property type="entry name" value="tt1808, chain A"/>
    <property type="match status" value="1"/>
</dbReference>